<dbReference type="STRING" id="1276246.SCULI_v1c06410"/>
<sequence>MKTLLALLGGMSASIAPAGVILKEEINSLSTRDAAVELEMPDMTKGAYLELWEEEFQGLNSTVVDTTEVYSNPNYGFQLARDVKEQVNEDGEQAIRNLSTVQSYNLANKNGSDTVYQIQSKGNNIVKMHTLDNGQMVFDDVEDTAYFTYDAKTQTDNDKDYERTSIIQYINGNNEFVNRYVAGWSEEFSGNAQGSVKVFDGSEAKFLDLDFVIPTTMTGQNGTLNFNRFLNVFSNTKTNGSTMLYIAAHFSGSAENQIGIFSYDLTNKINKNTGEFSSDISGEIAVDNLVKTMEVSSYATQDFIFFTDPKGYTSFLYSGDVGTGTKMFTENTNNDENIKPFEKEIEFENSQNEGSRINSMITTQHRLRNPNNQDFVVFAANNSNTAAREGKLWYLDYDKNNPFKVESKELFNFNLFKGEDKDGIQDEKGKVTNLISYYDNIANEYKISLTTDKAIYSYIYKTPSDFASSTNSRAIKELIINTGMVQMKMPPANEAMFKITAGSLNYVNGEIVFLLGSGASEMASKTWYGSLYEKYDITDLSLSNQIVNFTPSDSANNVEENVEELKEQIINEFKSISGTVGMMFKQASSFEEAQQAPGQEDLWDYKVDIDDTLANTFFPTNQFGNIEETGKVSVLTNNTENGQWAAKFKGKNDRSVSVSYTNAYDLVNLVDHMNDLYETETIIADDFNHIVGQIYNNIGDHLNQVIHIKNQEYPIFSKNEIENSYWQISNWEGAGPERTEFDANNWGFFNGDDTVDENGYYTRTLDNINIKIGQKPELGYFKISDSENTYVDSNENKYITLKPITVKYKSVITGRANINDNEANLKLDMKQYANEAQKLQFDGRGFDVNSSREALQYMLNKNRKLGQGIGYAISVSQYDQSNLTKGSTTMKVYIYDKGFANPTDPKWYLDTNAEVVEILILGLTERDSLPAWIMPTLVLGGMSLLIMTILTAWFIGRKRFYKKAIGKEAAKVAIARMKEEKIKSKVGDK</sequence>
<name>W6A7M0_9MOLU</name>
<keyword evidence="2" id="KW-0732">Signal</keyword>
<keyword evidence="1" id="KW-1133">Transmembrane helix</keyword>
<organism evidence="3 4">
    <name type="scientific">Spiroplasma culicicola AES-1</name>
    <dbReference type="NCBI Taxonomy" id="1276246"/>
    <lineage>
        <taxon>Bacteria</taxon>
        <taxon>Bacillati</taxon>
        <taxon>Mycoplasmatota</taxon>
        <taxon>Mollicutes</taxon>
        <taxon>Entomoplasmatales</taxon>
        <taxon>Spiroplasmataceae</taxon>
        <taxon>Spiroplasma</taxon>
    </lineage>
</organism>
<keyword evidence="4" id="KW-1185">Reference proteome</keyword>
<dbReference type="HOGENOM" id="CLU_315657_0_0_14"/>
<dbReference type="Proteomes" id="UP000019267">
    <property type="component" value="Chromosome"/>
</dbReference>
<keyword evidence="1" id="KW-0472">Membrane</keyword>
<feature type="signal peptide" evidence="2">
    <location>
        <begin position="1"/>
        <end position="18"/>
    </location>
</feature>
<accession>W6A7M0</accession>
<dbReference type="PATRIC" id="fig|1276246.3.peg.640"/>
<dbReference type="RefSeq" id="WP_025363217.1">
    <property type="nucleotide sequence ID" value="NZ_CP006681.1"/>
</dbReference>
<protein>
    <submittedName>
        <fullName evidence="3">Uncharacterized protein</fullName>
    </submittedName>
</protein>
<proteinExistence type="predicted"/>
<evidence type="ECO:0000313" key="3">
    <source>
        <dbReference type="EMBL" id="AHI52982.1"/>
    </source>
</evidence>
<reference evidence="3 4" key="1">
    <citation type="journal article" date="2014" name="Genome Biol. Evol.">
        <title>Molecular evolution of the substrate utilization strategies and putative virulence factors in mosquito-associated Spiroplasma species.</title>
        <authorList>
            <person name="Chang T.H."/>
            <person name="Lo W.S."/>
            <person name="Ku C."/>
            <person name="Chen L.L."/>
            <person name="Kuo C.H."/>
        </authorList>
    </citation>
    <scope>NUCLEOTIDE SEQUENCE [LARGE SCALE GENOMIC DNA]</scope>
    <source>
        <strain evidence="3">AES-1</strain>
    </source>
</reference>
<dbReference type="KEGG" id="scq:SCULI_v1c06410"/>
<evidence type="ECO:0000313" key="4">
    <source>
        <dbReference type="Proteomes" id="UP000019267"/>
    </source>
</evidence>
<dbReference type="EMBL" id="CP006681">
    <property type="protein sequence ID" value="AHI52982.1"/>
    <property type="molecule type" value="Genomic_DNA"/>
</dbReference>
<feature type="chain" id="PRO_5004877195" evidence="2">
    <location>
        <begin position="19"/>
        <end position="989"/>
    </location>
</feature>
<keyword evidence="1" id="KW-0812">Transmembrane</keyword>
<evidence type="ECO:0000256" key="1">
    <source>
        <dbReference type="SAM" id="Phobius"/>
    </source>
</evidence>
<dbReference type="OrthoDB" id="387751at2"/>
<feature type="transmembrane region" description="Helical" evidence="1">
    <location>
        <begin position="932"/>
        <end position="955"/>
    </location>
</feature>
<evidence type="ECO:0000256" key="2">
    <source>
        <dbReference type="SAM" id="SignalP"/>
    </source>
</evidence>
<dbReference type="AlphaFoldDB" id="W6A7M0"/>
<gene>
    <name evidence="3" type="ORF">SCULI_v1c06410</name>
</gene>